<dbReference type="PANTHER" id="PTHR43133">
    <property type="entry name" value="RNA POLYMERASE ECF-TYPE SIGMA FACTO"/>
    <property type="match status" value="1"/>
</dbReference>
<dbReference type="EMBL" id="CP031422">
    <property type="protein sequence ID" value="AZS38911.1"/>
    <property type="molecule type" value="Genomic_DNA"/>
</dbReference>
<reference evidence="9 10" key="1">
    <citation type="submission" date="2018-08" db="EMBL/GenBank/DDBJ databases">
        <title>Microbacterium oxydans strain HG3.</title>
        <authorList>
            <person name="ORTET P."/>
        </authorList>
    </citation>
    <scope>NUCLEOTIDE SEQUENCE [LARGE SCALE GENOMIC DNA]</scope>
    <source>
        <strain evidence="9 10">HG3</strain>
    </source>
</reference>
<accession>A0A3S9WFS7</accession>
<dbReference type="Gene3D" id="1.10.10.10">
    <property type="entry name" value="Winged helix-like DNA-binding domain superfamily/Winged helix DNA-binding domain"/>
    <property type="match status" value="1"/>
</dbReference>
<dbReference type="RefSeq" id="WP_127011526.1">
    <property type="nucleotide sequence ID" value="NZ_CP031422.1"/>
</dbReference>
<dbReference type="InterPro" id="IPR042001">
    <property type="entry name" value="Sortase_F"/>
</dbReference>
<evidence type="ECO:0000256" key="6">
    <source>
        <dbReference type="SAM" id="MobiDB-lite"/>
    </source>
</evidence>
<protein>
    <recommendedName>
        <fullName evidence="8">RNA polymerase sigma-70 region 2 domain-containing protein</fullName>
    </recommendedName>
</protein>
<evidence type="ECO:0000259" key="8">
    <source>
        <dbReference type="Pfam" id="PF04542"/>
    </source>
</evidence>
<dbReference type="InterPro" id="IPR007627">
    <property type="entry name" value="RNA_pol_sigma70_r2"/>
</dbReference>
<evidence type="ECO:0000256" key="2">
    <source>
        <dbReference type="ARBA" id="ARBA00023015"/>
    </source>
</evidence>
<keyword evidence="3" id="KW-0731">Sigma factor</keyword>
<sequence>MKDDDDTRRARNDDFASAANTGDREAAGKYLQENLPYLTSMARWLAGGTLDPDDLAADCITNLLTLWAEGRGPTTHPNAYLVRAMRNRLIDERRSPRSRVVGLSEQEEELPPGFLESREIDLHREIAFVRTALRSLPEDQQRVLTATVVDGRKPADLTGELNRSAAAIYSLSHRAKANLRRATLQTVLLEGAPEECRRAAEHLPATVGADPDEGGDVPGTHHQRSCPRCRERWSMFSGMATLGLLTLLVVGSTVVAPAPAQAVEQPAAHGVRGMVKKGRIRPALIAAIGAVVVAAVIVAIVVLSLRPATMDGAPAPSSTPTSVATAPSSGAIDDIGERFRIPSIGLDVPVGAVSEVDGQITPPGFDSVYLVRNRGVALNEAETGTVYIVTHSRPGPEAAPGDALVDLDRGASTVDRGALVEIGDRRYEVTDSSILPATDLPSDDALWEPVPRRLVIITSLQNPDGTPAVDNLVLVAQLVE</sequence>
<proteinExistence type="inferred from homology"/>
<organism evidence="9 10">
    <name type="scientific">Microbacterium oxydans</name>
    <dbReference type="NCBI Taxonomy" id="82380"/>
    <lineage>
        <taxon>Bacteria</taxon>
        <taxon>Bacillati</taxon>
        <taxon>Actinomycetota</taxon>
        <taxon>Actinomycetes</taxon>
        <taxon>Micrococcales</taxon>
        <taxon>Microbacteriaceae</taxon>
        <taxon>Microbacterium</taxon>
    </lineage>
</organism>
<feature type="transmembrane region" description="Helical" evidence="7">
    <location>
        <begin position="233"/>
        <end position="256"/>
    </location>
</feature>
<gene>
    <name evidence="9" type="ORF">CVS54_00208</name>
</gene>
<feature type="transmembrane region" description="Helical" evidence="7">
    <location>
        <begin position="283"/>
        <end position="305"/>
    </location>
</feature>
<dbReference type="Gene3D" id="1.10.1740.10">
    <property type="match status" value="1"/>
</dbReference>
<dbReference type="GO" id="GO:0003677">
    <property type="term" value="F:DNA binding"/>
    <property type="evidence" value="ECO:0007669"/>
    <property type="project" value="UniProtKB-KW"/>
</dbReference>
<keyword evidence="2" id="KW-0805">Transcription regulation</keyword>
<feature type="compositionally biased region" description="Basic and acidic residues" evidence="6">
    <location>
        <begin position="1"/>
        <end position="14"/>
    </location>
</feature>
<dbReference type="PANTHER" id="PTHR43133:SF8">
    <property type="entry name" value="RNA POLYMERASE SIGMA FACTOR HI_1459-RELATED"/>
    <property type="match status" value="1"/>
</dbReference>
<keyword evidence="7" id="KW-0472">Membrane</keyword>
<keyword evidence="7" id="KW-0812">Transmembrane</keyword>
<dbReference type="InterPro" id="IPR036388">
    <property type="entry name" value="WH-like_DNA-bd_sf"/>
</dbReference>
<dbReference type="KEGG" id="moy:CVS54_00208"/>
<evidence type="ECO:0000256" key="3">
    <source>
        <dbReference type="ARBA" id="ARBA00023082"/>
    </source>
</evidence>
<feature type="region of interest" description="Disordered" evidence="6">
    <location>
        <begin position="1"/>
        <end position="23"/>
    </location>
</feature>
<dbReference type="NCBIfam" id="TIGR02937">
    <property type="entry name" value="sigma70-ECF"/>
    <property type="match status" value="1"/>
</dbReference>
<dbReference type="GO" id="GO:0006352">
    <property type="term" value="P:DNA-templated transcription initiation"/>
    <property type="evidence" value="ECO:0007669"/>
    <property type="project" value="InterPro"/>
</dbReference>
<evidence type="ECO:0000313" key="10">
    <source>
        <dbReference type="Proteomes" id="UP000274841"/>
    </source>
</evidence>
<dbReference type="GO" id="GO:0016987">
    <property type="term" value="F:sigma factor activity"/>
    <property type="evidence" value="ECO:0007669"/>
    <property type="project" value="UniProtKB-KW"/>
</dbReference>
<dbReference type="InterPro" id="IPR014284">
    <property type="entry name" value="RNA_pol_sigma-70_dom"/>
</dbReference>
<evidence type="ECO:0000256" key="7">
    <source>
        <dbReference type="SAM" id="Phobius"/>
    </source>
</evidence>
<dbReference type="SUPFAM" id="SSF88659">
    <property type="entry name" value="Sigma3 and sigma4 domains of RNA polymerase sigma factors"/>
    <property type="match status" value="1"/>
</dbReference>
<name>A0A3S9WFS7_9MICO</name>
<keyword evidence="4" id="KW-0238">DNA-binding</keyword>
<dbReference type="CDD" id="cd05829">
    <property type="entry name" value="Sortase_F"/>
    <property type="match status" value="1"/>
</dbReference>
<dbReference type="Pfam" id="PF04542">
    <property type="entry name" value="Sigma70_r2"/>
    <property type="match status" value="1"/>
</dbReference>
<dbReference type="InterPro" id="IPR039425">
    <property type="entry name" value="RNA_pol_sigma-70-like"/>
</dbReference>
<comment type="similarity">
    <text evidence="1">Belongs to the sigma-70 factor family. ECF subfamily.</text>
</comment>
<evidence type="ECO:0000256" key="1">
    <source>
        <dbReference type="ARBA" id="ARBA00010641"/>
    </source>
</evidence>
<dbReference type="SUPFAM" id="SSF88946">
    <property type="entry name" value="Sigma2 domain of RNA polymerase sigma factors"/>
    <property type="match status" value="1"/>
</dbReference>
<evidence type="ECO:0000256" key="5">
    <source>
        <dbReference type="ARBA" id="ARBA00023163"/>
    </source>
</evidence>
<evidence type="ECO:0000313" key="9">
    <source>
        <dbReference type="EMBL" id="AZS38911.1"/>
    </source>
</evidence>
<dbReference type="Proteomes" id="UP000274841">
    <property type="component" value="Chromosome"/>
</dbReference>
<dbReference type="AlphaFoldDB" id="A0A3S9WFS7"/>
<dbReference type="InterPro" id="IPR013325">
    <property type="entry name" value="RNA_pol_sigma_r2"/>
</dbReference>
<evidence type="ECO:0000256" key="4">
    <source>
        <dbReference type="ARBA" id="ARBA00023125"/>
    </source>
</evidence>
<dbReference type="InterPro" id="IPR013324">
    <property type="entry name" value="RNA_pol_sigma_r3/r4-like"/>
</dbReference>
<feature type="domain" description="RNA polymerase sigma-70 region 2" evidence="8">
    <location>
        <begin position="32"/>
        <end position="95"/>
    </location>
</feature>
<keyword evidence="7" id="KW-1133">Transmembrane helix</keyword>
<feature type="region of interest" description="Disordered" evidence="6">
    <location>
        <begin position="206"/>
        <end position="225"/>
    </location>
</feature>
<keyword evidence="5" id="KW-0804">Transcription</keyword>